<protein>
    <submittedName>
        <fullName evidence="1">Uncharacterized protein</fullName>
    </submittedName>
</protein>
<organism evidence="1 2">
    <name type="scientific">Amycolatopsis minnesotensis</name>
    <dbReference type="NCBI Taxonomy" id="337894"/>
    <lineage>
        <taxon>Bacteria</taxon>
        <taxon>Bacillati</taxon>
        <taxon>Actinomycetota</taxon>
        <taxon>Actinomycetes</taxon>
        <taxon>Pseudonocardiales</taxon>
        <taxon>Pseudonocardiaceae</taxon>
        <taxon>Amycolatopsis</taxon>
    </lineage>
</organism>
<proteinExistence type="predicted"/>
<sequence length="350" mass="40093">MNRMNREEFFAKLTGLDEERLKKALWNLYWRGNATVRERIETELEPDTPKRTAKPTVTPDAVLAEVREFVPLAKSGAYLGGDRRVSPKERTRWRFTFQRLVSGAQTALAAEDPDPGIAAMELLIDLACETRDYDHFRSEEPLEAARFVVSDALERLWDRLRQAHGFDRFAESAAAHLVRWESQYGWTRGGWSSIAQKETSLASILARKLEAPDMWITVTDHYLDALDQSTGTQDFERDRRTRNLAEWHELLLDRLPDYDADDRLDRIAEHHALGGPELKFFRAQLAQQRGDLGRARELVSECLAKLPGHREFQAFALEIDAPLPKHARQMIESDRRANALIAATTTRSGQ</sequence>
<keyword evidence="2" id="KW-1185">Reference proteome</keyword>
<gene>
    <name evidence="1" type="ORF">GCM10009754_52790</name>
</gene>
<name>A0ABP5CZV9_9PSEU</name>
<dbReference type="EMBL" id="BAAANN010000022">
    <property type="protein sequence ID" value="GAA1971824.1"/>
    <property type="molecule type" value="Genomic_DNA"/>
</dbReference>
<comment type="caution">
    <text evidence="1">The sequence shown here is derived from an EMBL/GenBank/DDBJ whole genome shotgun (WGS) entry which is preliminary data.</text>
</comment>
<dbReference type="Proteomes" id="UP001501116">
    <property type="component" value="Unassembled WGS sequence"/>
</dbReference>
<evidence type="ECO:0000313" key="2">
    <source>
        <dbReference type="Proteomes" id="UP001501116"/>
    </source>
</evidence>
<dbReference type="RefSeq" id="WP_344424312.1">
    <property type="nucleotide sequence ID" value="NZ_BAAANN010000022.1"/>
</dbReference>
<reference evidence="2" key="1">
    <citation type="journal article" date="2019" name="Int. J. Syst. Evol. Microbiol.">
        <title>The Global Catalogue of Microorganisms (GCM) 10K type strain sequencing project: providing services to taxonomists for standard genome sequencing and annotation.</title>
        <authorList>
            <consortium name="The Broad Institute Genomics Platform"/>
            <consortium name="The Broad Institute Genome Sequencing Center for Infectious Disease"/>
            <person name="Wu L."/>
            <person name="Ma J."/>
        </authorList>
    </citation>
    <scope>NUCLEOTIDE SEQUENCE [LARGE SCALE GENOMIC DNA]</scope>
    <source>
        <strain evidence="2">JCM 14545</strain>
    </source>
</reference>
<accession>A0ABP5CZV9</accession>
<evidence type="ECO:0000313" key="1">
    <source>
        <dbReference type="EMBL" id="GAA1971824.1"/>
    </source>
</evidence>